<protein>
    <submittedName>
        <fullName evidence="2">Uncharacterized protein</fullName>
    </submittedName>
</protein>
<feature type="region of interest" description="Disordered" evidence="1">
    <location>
        <begin position="1"/>
        <end position="53"/>
    </location>
</feature>
<dbReference type="Proteomes" id="UP000184188">
    <property type="component" value="Unassembled WGS sequence"/>
</dbReference>
<gene>
    <name evidence="2" type="ORF">ASPZODRAFT_1358651</name>
</gene>
<proteinExistence type="predicted"/>
<feature type="compositionally biased region" description="Low complexity" evidence="1">
    <location>
        <begin position="88"/>
        <end position="127"/>
    </location>
</feature>
<dbReference type="OrthoDB" id="4498167at2759"/>
<evidence type="ECO:0000256" key="1">
    <source>
        <dbReference type="SAM" id="MobiDB-lite"/>
    </source>
</evidence>
<keyword evidence="3" id="KW-1185">Reference proteome</keyword>
<sequence>MPHLSSPVETSGNMHDMSPIDGGGGDDRGGRGFGYPSPPAETHHFHITHSRFDPRVSLDDYNRIMLEYTQRQMASFVDQDGDRHRATSTRSRSSRSSDTSGRSGQSTSGILAGHAAAPASHQAYQPATRNPEGLKAGF</sequence>
<dbReference type="GeneID" id="34610390"/>
<accession>A0A1L9SNX6</accession>
<evidence type="ECO:0000313" key="2">
    <source>
        <dbReference type="EMBL" id="OJJ48935.1"/>
    </source>
</evidence>
<feature type="region of interest" description="Disordered" evidence="1">
    <location>
        <begin position="74"/>
        <end position="138"/>
    </location>
</feature>
<name>A0A1L9SNX6_9EURO</name>
<organism evidence="2 3">
    <name type="scientific">Penicilliopsis zonata CBS 506.65</name>
    <dbReference type="NCBI Taxonomy" id="1073090"/>
    <lineage>
        <taxon>Eukaryota</taxon>
        <taxon>Fungi</taxon>
        <taxon>Dikarya</taxon>
        <taxon>Ascomycota</taxon>
        <taxon>Pezizomycotina</taxon>
        <taxon>Eurotiomycetes</taxon>
        <taxon>Eurotiomycetidae</taxon>
        <taxon>Eurotiales</taxon>
        <taxon>Aspergillaceae</taxon>
        <taxon>Penicilliopsis</taxon>
    </lineage>
</organism>
<reference evidence="3" key="1">
    <citation type="journal article" date="2017" name="Genome Biol.">
        <title>Comparative genomics reveals high biological diversity and specific adaptations in the industrially and medically important fungal genus Aspergillus.</title>
        <authorList>
            <person name="de Vries R.P."/>
            <person name="Riley R."/>
            <person name="Wiebenga A."/>
            <person name="Aguilar-Osorio G."/>
            <person name="Amillis S."/>
            <person name="Uchima C.A."/>
            <person name="Anderluh G."/>
            <person name="Asadollahi M."/>
            <person name="Askin M."/>
            <person name="Barry K."/>
            <person name="Battaglia E."/>
            <person name="Bayram O."/>
            <person name="Benocci T."/>
            <person name="Braus-Stromeyer S.A."/>
            <person name="Caldana C."/>
            <person name="Canovas D."/>
            <person name="Cerqueira G.C."/>
            <person name="Chen F."/>
            <person name="Chen W."/>
            <person name="Choi C."/>
            <person name="Clum A."/>
            <person name="Dos Santos R.A."/>
            <person name="Damasio A.R."/>
            <person name="Diallinas G."/>
            <person name="Emri T."/>
            <person name="Fekete E."/>
            <person name="Flipphi M."/>
            <person name="Freyberg S."/>
            <person name="Gallo A."/>
            <person name="Gournas C."/>
            <person name="Habgood R."/>
            <person name="Hainaut M."/>
            <person name="Harispe M.L."/>
            <person name="Henrissat B."/>
            <person name="Hilden K.S."/>
            <person name="Hope R."/>
            <person name="Hossain A."/>
            <person name="Karabika E."/>
            <person name="Karaffa L."/>
            <person name="Karanyi Z."/>
            <person name="Krasevec N."/>
            <person name="Kuo A."/>
            <person name="Kusch H."/>
            <person name="LaButti K."/>
            <person name="Lagendijk E.L."/>
            <person name="Lapidus A."/>
            <person name="Levasseur A."/>
            <person name="Lindquist E."/>
            <person name="Lipzen A."/>
            <person name="Logrieco A.F."/>
            <person name="MacCabe A."/>
            <person name="Maekelae M.R."/>
            <person name="Malavazi I."/>
            <person name="Melin P."/>
            <person name="Meyer V."/>
            <person name="Mielnichuk N."/>
            <person name="Miskei M."/>
            <person name="Molnar A.P."/>
            <person name="Mule G."/>
            <person name="Ngan C.Y."/>
            <person name="Orejas M."/>
            <person name="Orosz E."/>
            <person name="Ouedraogo J.P."/>
            <person name="Overkamp K.M."/>
            <person name="Park H.-S."/>
            <person name="Perrone G."/>
            <person name="Piumi F."/>
            <person name="Punt P.J."/>
            <person name="Ram A.F."/>
            <person name="Ramon A."/>
            <person name="Rauscher S."/>
            <person name="Record E."/>
            <person name="Riano-Pachon D.M."/>
            <person name="Robert V."/>
            <person name="Roehrig J."/>
            <person name="Ruller R."/>
            <person name="Salamov A."/>
            <person name="Salih N.S."/>
            <person name="Samson R.A."/>
            <person name="Sandor E."/>
            <person name="Sanguinetti M."/>
            <person name="Schuetze T."/>
            <person name="Sepcic K."/>
            <person name="Shelest E."/>
            <person name="Sherlock G."/>
            <person name="Sophianopoulou V."/>
            <person name="Squina F.M."/>
            <person name="Sun H."/>
            <person name="Susca A."/>
            <person name="Todd R.B."/>
            <person name="Tsang A."/>
            <person name="Unkles S.E."/>
            <person name="van de Wiele N."/>
            <person name="van Rossen-Uffink D."/>
            <person name="Oliveira J.V."/>
            <person name="Vesth T.C."/>
            <person name="Visser J."/>
            <person name="Yu J.-H."/>
            <person name="Zhou M."/>
            <person name="Andersen M.R."/>
            <person name="Archer D.B."/>
            <person name="Baker S.E."/>
            <person name="Benoit I."/>
            <person name="Brakhage A.A."/>
            <person name="Braus G.H."/>
            <person name="Fischer R."/>
            <person name="Frisvad J.C."/>
            <person name="Goldman G.H."/>
            <person name="Houbraken J."/>
            <person name="Oakley B."/>
            <person name="Pocsi I."/>
            <person name="Scazzocchio C."/>
            <person name="Seiboth B."/>
            <person name="vanKuyk P.A."/>
            <person name="Wortman J."/>
            <person name="Dyer P.S."/>
            <person name="Grigoriev I.V."/>
        </authorList>
    </citation>
    <scope>NUCLEOTIDE SEQUENCE [LARGE SCALE GENOMIC DNA]</scope>
    <source>
        <strain evidence="3">CBS 506.65</strain>
    </source>
</reference>
<dbReference type="AlphaFoldDB" id="A0A1L9SNX6"/>
<dbReference type="RefSeq" id="XP_022583445.1">
    <property type="nucleotide sequence ID" value="XM_022723925.1"/>
</dbReference>
<evidence type="ECO:0000313" key="3">
    <source>
        <dbReference type="Proteomes" id="UP000184188"/>
    </source>
</evidence>
<dbReference type="EMBL" id="KV878338">
    <property type="protein sequence ID" value="OJJ48935.1"/>
    <property type="molecule type" value="Genomic_DNA"/>
</dbReference>
<dbReference type="VEuPathDB" id="FungiDB:ASPZODRAFT_1358651"/>